<sequence>MIARTRRWNLAEKVEAFFRRNPNEDEAEKLSPHELLKQQLLLFKESLQSKLKETGLVQDAEVHIQILDTGSKEAGATITGIAAAFSEGLSREDSSQIERMMKAVMEEQQTIKAEKIRVRSLQKGYLFGADENEVRTHEEDDEEETNELKEAIIPLLKQNFL</sequence>
<dbReference type="Proteomes" id="UP001608902">
    <property type="component" value="Unassembled WGS sequence"/>
</dbReference>
<keyword evidence="2" id="KW-1185">Reference proteome</keyword>
<comment type="caution">
    <text evidence="1">The sequence shown here is derived from an EMBL/GenBank/DDBJ whole genome shotgun (WGS) entry which is preliminary data.</text>
</comment>
<accession>A0ABD6EI54</accession>
<proteinExistence type="predicted"/>
<gene>
    <name evidence="1" type="ORF">AB6A40_006358</name>
</gene>
<evidence type="ECO:0000313" key="1">
    <source>
        <dbReference type="EMBL" id="MFH4979649.1"/>
    </source>
</evidence>
<dbReference type="EMBL" id="JBGFUD010004462">
    <property type="protein sequence ID" value="MFH4979649.1"/>
    <property type="molecule type" value="Genomic_DNA"/>
</dbReference>
<dbReference type="AlphaFoldDB" id="A0ABD6EI54"/>
<organism evidence="1 2">
    <name type="scientific">Gnathostoma spinigerum</name>
    <dbReference type="NCBI Taxonomy" id="75299"/>
    <lineage>
        <taxon>Eukaryota</taxon>
        <taxon>Metazoa</taxon>
        <taxon>Ecdysozoa</taxon>
        <taxon>Nematoda</taxon>
        <taxon>Chromadorea</taxon>
        <taxon>Rhabditida</taxon>
        <taxon>Spirurina</taxon>
        <taxon>Gnathostomatomorpha</taxon>
        <taxon>Gnathostomatoidea</taxon>
        <taxon>Gnathostomatidae</taxon>
        <taxon>Gnathostoma</taxon>
    </lineage>
</organism>
<name>A0ABD6EI54_9BILA</name>
<evidence type="ECO:0000313" key="2">
    <source>
        <dbReference type="Proteomes" id="UP001608902"/>
    </source>
</evidence>
<protein>
    <submittedName>
        <fullName evidence="1">Uncharacterized protein</fullName>
    </submittedName>
</protein>
<reference evidence="1 2" key="1">
    <citation type="submission" date="2024-08" db="EMBL/GenBank/DDBJ databases">
        <title>Gnathostoma spinigerum genome.</title>
        <authorList>
            <person name="Gonzalez-Bertolin B."/>
            <person name="Monzon S."/>
            <person name="Zaballos A."/>
            <person name="Jimenez P."/>
            <person name="Dekumyoy P."/>
            <person name="Varona S."/>
            <person name="Cuesta I."/>
            <person name="Sumanam S."/>
            <person name="Adisakwattana P."/>
            <person name="Gasser R.B."/>
            <person name="Hernandez-Gonzalez A."/>
            <person name="Young N.D."/>
            <person name="Perteguer M.J."/>
        </authorList>
    </citation>
    <scope>NUCLEOTIDE SEQUENCE [LARGE SCALE GENOMIC DNA]</scope>
    <source>
        <strain evidence="1">AL3</strain>
        <tissue evidence="1">Liver</tissue>
    </source>
</reference>